<dbReference type="RefSeq" id="WP_303735801.1">
    <property type="nucleotide sequence ID" value="NZ_SUTE01000002.1"/>
</dbReference>
<dbReference type="PANTHER" id="PTHR42947">
    <property type="entry name" value="COB--COM HETERODISULFIDE REDUCTASE SUBUNIT B 1"/>
    <property type="match status" value="1"/>
</dbReference>
<protein>
    <submittedName>
        <fullName evidence="3">Heterodisulfide reductase subunit B</fullName>
    </submittedName>
</protein>
<sequence length="313" mass="35431">MKSIPDKDILLFRSCLVSVEYPGVESSTKFVFDKLGIDYAISDKQTCCTGLGHYSDVFDQVDTSAIGARNFKIAKEIGRPNLVMMCATCYAINKKSVKLLNKKDDLRNHINQLFEENGLEHLKYEKDDLLPTENIFHVVDILYNKISEIPNHVKYDLSGYKIATHHGCHYCKVHYEDTIAGFRDPNILDELVSACGCESIGWYDHKRATCGTGFRQRYSNPDLSFTATADKMNALGDEEVEIVVHLCPNCHIQFDRYQPLISKREGREFKAIHLNIAQFIAIAMGGDFDKVIGVKAHTTPIDSVIKELKEVEK</sequence>
<name>A0A8T3VHC4_9EURY</name>
<evidence type="ECO:0000313" key="3">
    <source>
        <dbReference type="EMBL" id="MBE6504161.1"/>
    </source>
</evidence>
<dbReference type="Gene3D" id="1.20.1050.140">
    <property type="match status" value="1"/>
</dbReference>
<dbReference type="Proteomes" id="UP000762703">
    <property type="component" value="Unassembled WGS sequence"/>
</dbReference>
<keyword evidence="1" id="KW-0560">Oxidoreductase</keyword>
<gene>
    <name evidence="3" type="ORF">E7Z73_00255</name>
</gene>
<feature type="domain" description="Cysteine-rich" evidence="2">
    <location>
        <begin position="162"/>
        <end position="255"/>
    </location>
</feature>
<feature type="domain" description="Cysteine-rich" evidence="2">
    <location>
        <begin position="10"/>
        <end position="91"/>
    </location>
</feature>
<dbReference type="PANTHER" id="PTHR42947:SF1">
    <property type="entry name" value="COB--COM HETERODISULFIDE REDUCTASE SUBUNIT B 1"/>
    <property type="match status" value="1"/>
</dbReference>
<proteinExistence type="predicted"/>
<organism evidence="3 4">
    <name type="scientific">Methanobrevibacter millerae</name>
    <dbReference type="NCBI Taxonomy" id="230361"/>
    <lineage>
        <taxon>Archaea</taxon>
        <taxon>Methanobacteriati</taxon>
        <taxon>Methanobacteriota</taxon>
        <taxon>Methanomada group</taxon>
        <taxon>Methanobacteria</taxon>
        <taxon>Methanobacteriales</taxon>
        <taxon>Methanobacteriaceae</taxon>
        <taxon>Methanobrevibacter</taxon>
    </lineage>
</organism>
<dbReference type="Gene3D" id="3.40.50.11810">
    <property type="match status" value="1"/>
</dbReference>
<dbReference type="EMBL" id="SUTE01000002">
    <property type="protein sequence ID" value="MBE6504161.1"/>
    <property type="molecule type" value="Genomic_DNA"/>
</dbReference>
<dbReference type="NCBIfam" id="NF041780">
    <property type="entry name" value="hetero_SS_HdrB"/>
    <property type="match status" value="1"/>
</dbReference>
<evidence type="ECO:0000256" key="1">
    <source>
        <dbReference type="ARBA" id="ARBA00023002"/>
    </source>
</evidence>
<accession>A0A8T3VHC4</accession>
<dbReference type="Pfam" id="PF02754">
    <property type="entry name" value="CCG"/>
    <property type="match status" value="2"/>
</dbReference>
<dbReference type="InterPro" id="IPR053571">
    <property type="entry name" value="HdrB"/>
</dbReference>
<dbReference type="GO" id="GO:0016491">
    <property type="term" value="F:oxidoreductase activity"/>
    <property type="evidence" value="ECO:0007669"/>
    <property type="project" value="UniProtKB-KW"/>
</dbReference>
<dbReference type="InterPro" id="IPR051278">
    <property type="entry name" value="HdrB/HdrD_reductase"/>
</dbReference>
<evidence type="ECO:0000259" key="2">
    <source>
        <dbReference type="Pfam" id="PF02754"/>
    </source>
</evidence>
<dbReference type="AlphaFoldDB" id="A0A8T3VHC4"/>
<evidence type="ECO:0000313" key="4">
    <source>
        <dbReference type="Proteomes" id="UP000762703"/>
    </source>
</evidence>
<dbReference type="InterPro" id="IPR004017">
    <property type="entry name" value="Cys_rich_dom"/>
</dbReference>
<reference evidence="3" key="1">
    <citation type="submission" date="2019-04" db="EMBL/GenBank/DDBJ databases">
        <title>Evolution of Biomass-Degrading Anaerobic Consortia Revealed by Metagenomics.</title>
        <authorList>
            <person name="Peng X."/>
        </authorList>
    </citation>
    <scope>NUCLEOTIDE SEQUENCE</scope>
    <source>
        <strain evidence="3">SIG12</strain>
    </source>
</reference>
<comment type="caution">
    <text evidence="3">The sequence shown here is derived from an EMBL/GenBank/DDBJ whole genome shotgun (WGS) entry which is preliminary data.</text>
</comment>